<proteinExistence type="predicted"/>
<dbReference type="Pfam" id="PF04167">
    <property type="entry name" value="DUF402"/>
    <property type="match status" value="1"/>
</dbReference>
<evidence type="ECO:0000259" key="2">
    <source>
        <dbReference type="Pfam" id="PF04167"/>
    </source>
</evidence>
<keyword evidence="4" id="KW-1185">Reference proteome</keyword>
<dbReference type="Gene3D" id="2.40.380.10">
    <property type="entry name" value="FomD-like"/>
    <property type="match status" value="1"/>
</dbReference>
<gene>
    <name evidence="3" type="ORF">LX16_1667</name>
</gene>
<dbReference type="InterPro" id="IPR035930">
    <property type="entry name" value="FomD-like_sf"/>
</dbReference>
<evidence type="ECO:0000313" key="4">
    <source>
        <dbReference type="Proteomes" id="UP000321617"/>
    </source>
</evidence>
<keyword evidence="1" id="KW-0378">Hydrolase</keyword>
<dbReference type="InterPro" id="IPR050212">
    <property type="entry name" value="Ntdp-like"/>
</dbReference>
<dbReference type="SUPFAM" id="SSF159234">
    <property type="entry name" value="FomD-like"/>
    <property type="match status" value="1"/>
</dbReference>
<comment type="caution">
    <text evidence="3">The sequence shown here is derived from an EMBL/GenBank/DDBJ whole genome shotgun (WGS) entry which is preliminary data.</text>
</comment>
<organism evidence="3 4">
    <name type="scientific">Stackebrandtia albiflava</name>
    <dbReference type="NCBI Taxonomy" id="406432"/>
    <lineage>
        <taxon>Bacteria</taxon>
        <taxon>Bacillati</taxon>
        <taxon>Actinomycetota</taxon>
        <taxon>Actinomycetes</taxon>
        <taxon>Glycomycetales</taxon>
        <taxon>Glycomycetaceae</taxon>
        <taxon>Stackebrandtia</taxon>
    </lineage>
</organism>
<reference evidence="3 4" key="1">
    <citation type="journal article" date="2013" name="Stand. Genomic Sci.">
        <title>Genomic Encyclopedia of Type Strains, Phase I: The one thousand microbial genomes (KMG-I) project.</title>
        <authorList>
            <person name="Kyrpides N.C."/>
            <person name="Woyke T."/>
            <person name="Eisen J.A."/>
            <person name="Garrity G."/>
            <person name="Lilburn T.G."/>
            <person name="Beck B.J."/>
            <person name="Whitman W.B."/>
            <person name="Hugenholtz P."/>
            <person name="Klenk H.P."/>
        </authorList>
    </citation>
    <scope>NUCLEOTIDE SEQUENCE [LARGE SCALE GENOMIC DNA]</scope>
    <source>
        <strain evidence="3 4">DSM 45044</strain>
    </source>
</reference>
<dbReference type="PANTHER" id="PTHR39159">
    <property type="match status" value="1"/>
</dbReference>
<accession>A0A562VDQ3</accession>
<protein>
    <submittedName>
        <fullName evidence="3">Uncharacterized protein DUF402</fullName>
    </submittedName>
</protein>
<evidence type="ECO:0000256" key="1">
    <source>
        <dbReference type="ARBA" id="ARBA00022801"/>
    </source>
</evidence>
<dbReference type="Proteomes" id="UP000321617">
    <property type="component" value="Unassembled WGS sequence"/>
</dbReference>
<sequence>MARSDPAEPPERPAGRYGRTVRFQTGETVLRRYLRYDGRLGYVVCGRVVADDDTGTLMWVAPGSVVMDRSLADGGSVRGLPVPEAVRAVTCLTWGAWRGPGVLMWTPRRGAHSVWWFFRPDGTFRGWYVNLEEPAHRWPGGIDTVDQELDVWVPADGPWRWKDEDEFAARTGHPHFWDEATGRAVRAEGLRLAELAQERRFPFDGTWCDFAPDPAWAPTGLPWWWDRPSRAGFLREPEDAAYWA</sequence>
<feature type="domain" description="DUF402" evidence="2">
    <location>
        <begin position="79"/>
        <end position="200"/>
    </location>
</feature>
<dbReference type="EMBL" id="VLLL01000005">
    <property type="protein sequence ID" value="TWJ15947.1"/>
    <property type="molecule type" value="Genomic_DNA"/>
</dbReference>
<dbReference type="InterPro" id="IPR007295">
    <property type="entry name" value="DUF402"/>
</dbReference>
<dbReference type="PANTHER" id="PTHR39159:SF1">
    <property type="entry name" value="UPF0374 PROTEIN YGAC"/>
    <property type="match status" value="1"/>
</dbReference>
<dbReference type="GO" id="GO:0016787">
    <property type="term" value="F:hydrolase activity"/>
    <property type="evidence" value="ECO:0007669"/>
    <property type="project" value="UniProtKB-KW"/>
</dbReference>
<dbReference type="AlphaFoldDB" id="A0A562VDQ3"/>
<evidence type="ECO:0000313" key="3">
    <source>
        <dbReference type="EMBL" id="TWJ15947.1"/>
    </source>
</evidence>
<name>A0A562VDQ3_9ACTN</name>